<accession>A0A8X6RP27</accession>
<reference evidence="1" key="1">
    <citation type="submission" date="2020-08" db="EMBL/GenBank/DDBJ databases">
        <title>Multicomponent nature underlies the extraordinary mechanical properties of spider dragline silk.</title>
        <authorList>
            <person name="Kono N."/>
            <person name="Nakamura H."/>
            <person name="Mori M."/>
            <person name="Yoshida Y."/>
            <person name="Ohtoshi R."/>
            <person name="Malay A.D."/>
            <person name="Moran D.A.P."/>
            <person name="Tomita M."/>
            <person name="Numata K."/>
            <person name="Arakawa K."/>
        </authorList>
    </citation>
    <scope>NUCLEOTIDE SEQUENCE</scope>
</reference>
<dbReference type="Proteomes" id="UP000887159">
    <property type="component" value="Unassembled WGS sequence"/>
</dbReference>
<name>A0A8X6RP27_TRICX</name>
<protein>
    <submittedName>
        <fullName evidence="1">Uncharacterized protein</fullName>
    </submittedName>
</protein>
<evidence type="ECO:0000313" key="2">
    <source>
        <dbReference type="Proteomes" id="UP000887159"/>
    </source>
</evidence>
<gene>
    <name evidence="1" type="ORF">TNCV_2290481</name>
</gene>
<dbReference type="AlphaFoldDB" id="A0A8X6RP27"/>
<proteinExistence type="predicted"/>
<organism evidence="1 2">
    <name type="scientific">Trichonephila clavipes</name>
    <name type="common">Golden silk orbweaver</name>
    <name type="synonym">Nephila clavipes</name>
    <dbReference type="NCBI Taxonomy" id="2585209"/>
    <lineage>
        <taxon>Eukaryota</taxon>
        <taxon>Metazoa</taxon>
        <taxon>Ecdysozoa</taxon>
        <taxon>Arthropoda</taxon>
        <taxon>Chelicerata</taxon>
        <taxon>Arachnida</taxon>
        <taxon>Araneae</taxon>
        <taxon>Araneomorphae</taxon>
        <taxon>Entelegynae</taxon>
        <taxon>Araneoidea</taxon>
        <taxon>Nephilidae</taxon>
        <taxon>Trichonephila</taxon>
    </lineage>
</organism>
<evidence type="ECO:0000313" key="1">
    <source>
        <dbReference type="EMBL" id="GFX96159.1"/>
    </source>
</evidence>
<keyword evidence="2" id="KW-1185">Reference proteome</keyword>
<sequence length="85" mass="9883">MRIQPYEKYMINTNTVERSLSERQLSGTSNIRTRFSLSTFVNLEGEKDYNDDHTDEVTDFVQSIPGDFKSSDEDIETWMAVDAEH</sequence>
<dbReference type="EMBL" id="BMAU01021190">
    <property type="protein sequence ID" value="GFX96159.1"/>
    <property type="molecule type" value="Genomic_DNA"/>
</dbReference>
<comment type="caution">
    <text evidence="1">The sequence shown here is derived from an EMBL/GenBank/DDBJ whole genome shotgun (WGS) entry which is preliminary data.</text>
</comment>